<evidence type="ECO:0000256" key="2">
    <source>
        <dbReference type="ARBA" id="ARBA00022448"/>
    </source>
</evidence>
<keyword evidence="12" id="KW-0732">Signal</keyword>
<organism evidence="14 15">
    <name type="scientific">Caenibius tardaugens NBRC 16725</name>
    <dbReference type="NCBI Taxonomy" id="1219035"/>
    <lineage>
        <taxon>Bacteria</taxon>
        <taxon>Pseudomonadati</taxon>
        <taxon>Pseudomonadota</taxon>
        <taxon>Alphaproteobacteria</taxon>
        <taxon>Sphingomonadales</taxon>
        <taxon>Erythrobacteraceae</taxon>
        <taxon>Caenibius</taxon>
    </lineage>
</organism>
<keyword evidence="8 11" id="KW-0798">TonB box</keyword>
<dbReference type="SMART" id="SM00965">
    <property type="entry name" value="STN"/>
    <property type="match status" value="1"/>
</dbReference>
<dbReference type="RefSeq" id="WP_021691273.1">
    <property type="nucleotide sequence ID" value="NZ_BASZ01000009.1"/>
</dbReference>
<keyword evidence="2" id="KW-0813">Transport</keyword>
<evidence type="ECO:0000256" key="6">
    <source>
        <dbReference type="ARBA" id="ARBA00023004"/>
    </source>
</evidence>
<dbReference type="EMBL" id="BASZ01000009">
    <property type="protein sequence ID" value="GAD50455.1"/>
    <property type="molecule type" value="Genomic_DNA"/>
</dbReference>
<dbReference type="SUPFAM" id="SSF56935">
    <property type="entry name" value="Porins"/>
    <property type="match status" value="1"/>
</dbReference>
<dbReference type="Gene3D" id="3.55.50.30">
    <property type="match status" value="1"/>
</dbReference>
<evidence type="ECO:0000256" key="9">
    <source>
        <dbReference type="ARBA" id="ARBA00023136"/>
    </source>
</evidence>
<dbReference type="PANTHER" id="PTHR32552:SF81">
    <property type="entry name" value="TONB-DEPENDENT OUTER MEMBRANE RECEPTOR"/>
    <property type="match status" value="1"/>
</dbReference>
<evidence type="ECO:0000256" key="10">
    <source>
        <dbReference type="ARBA" id="ARBA00023237"/>
    </source>
</evidence>
<dbReference type="Pfam" id="PF07715">
    <property type="entry name" value="Plug"/>
    <property type="match status" value="1"/>
</dbReference>
<dbReference type="InterPro" id="IPR039426">
    <property type="entry name" value="TonB-dep_rcpt-like"/>
</dbReference>
<evidence type="ECO:0000256" key="5">
    <source>
        <dbReference type="ARBA" id="ARBA00022692"/>
    </source>
</evidence>
<dbReference type="InterPro" id="IPR011662">
    <property type="entry name" value="Secretin/TonB_short_N"/>
</dbReference>
<dbReference type="InterPro" id="IPR000531">
    <property type="entry name" value="Beta-barrel_TonB"/>
</dbReference>
<keyword evidence="14" id="KW-0675">Receptor</keyword>
<accession>U2YNN1</accession>
<dbReference type="GO" id="GO:0009279">
    <property type="term" value="C:cell outer membrane"/>
    <property type="evidence" value="ECO:0007669"/>
    <property type="project" value="UniProtKB-SubCell"/>
</dbReference>
<evidence type="ECO:0000256" key="4">
    <source>
        <dbReference type="ARBA" id="ARBA00022496"/>
    </source>
</evidence>
<feature type="chain" id="PRO_5030177782" evidence="12">
    <location>
        <begin position="22"/>
        <end position="823"/>
    </location>
</feature>
<evidence type="ECO:0000313" key="15">
    <source>
        <dbReference type="Proteomes" id="UP000016568"/>
    </source>
</evidence>
<keyword evidence="5" id="KW-0812">Transmembrane</keyword>
<dbReference type="OrthoDB" id="9760333at2"/>
<keyword evidence="6" id="KW-0408">Iron</keyword>
<evidence type="ECO:0000259" key="13">
    <source>
        <dbReference type="SMART" id="SM00965"/>
    </source>
</evidence>
<evidence type="ECO:0000256" key="8">
    <source>
        <dbReference type="ARBA" id="ARBA00023077"/>
    </source>
</evidence>
<feature type="signal peptide" evidence="12">
    <location>
        <begin position="1"/>
        <end position="21"/>
    </location>
</feature>
<evidence type="ECO:0000256" key="11">
    <source>
        <dbReference type="RuleBase" id="RU003357"/>
    </source>
</evidence>
<dbReference type="InterPro" id="IPR012910">
    <property type="entry name" value="Plug_dom"/>
</dbReference>
<comment type="caution">
    <text evidence="14">The sequence shown here is derived from an EMBL/GenBank/DDBJ whole genome shotgun (WGS) entry which is preliminary data.</text>
</comment>
<evidence type="ECO:0000313" key="14">
    <source>
        <dbReference type="EMBL" id="GAD50455.1"/>
    </source>
</evidence>
<protein>
    <submittedName>
        <fullName evidence="14">Putative TonB-dependent receptor</fullName>
    </submittedName>
</protein>
<evidence type="ECO:0000256" key="3">
    <source>
        <dbReference type="ARBA" id="ARBA00022452"/>
    </source>
</evidence>
<dbReference type="PANTHER" id="PTHR32552">
    <property type="entry name" value="FERRICHROME IRON RECEPTOR-RELATED"/>
    <property type="match status" value="1"/>
</dbReference>
<comment type="subcellular location">
    <subcellularLocation>
        <location evidence="1">Cell outer membrane</location>
        <topology evidence="1">Multi-pass membrane protein</topology>
    </subcellularLocation>
</comment>
<dbReference type="InterPro" id="IPR036942">
    <property type="entry name" value="Beta-barrel_TonB_sf"/>
</dbReference>
<dbReference type="Proteomes" id="UP000016568">
    <property type="component" value="Unassembled WGS sequence"/>
</dbReference>
<reference evidence="14 15" key="1">
    <citation type="submission" date="2013-09" db="EMBL/GenBank/DDBJ databases">
        <title>Whole genome shotgun sequence of Novosphingobium tardaugens NBRC 16725.</title>
        <authorList>
            <person name="Isaki S."/>
            <person name="Hosoyama A."/>
            <person name="Tsuchikane K."/>
            <person name="Katsumata H."/>
            <person name="Ando Y."/>
            <person name="Yamazaki S."/>
            <person name="Fujita N."/>
        </authorList>
    </citation>
    <scope>NUCLEOTIDE SEQUENCE [LARGE SCALE GENOMIC DNA]</scope>
    <source>
        <strain evidence="14 15">NBRC 16725</strain>
    </source>
</reference>
<keyword evidence="9 11" id="KW-0472">Membrane</keyword>
<dbReference type="GO" id="GO:0006826">
    <property type="term" value="P:iron ion transport"/>
    <property type="evidence" value="ECO:0007669"/>
    <property type="project" value="UniProtKB-KW"/>
</dbReference>
<sequence length="823" mass="88569">MVRALSFLPVAAALIAAPAYARDEAVEVHVAAGRLDSAARALAEQAGISIGFSDPAYGALKGGAVKGRMTVQRALAQLLRKTDLRARQVATASYRIEPAPKVAFGPTRPAAARPAPVRAHLPAAVLPPPREIVVTATKRDIPLGAYPGGIQIIDGSELSPADGARGSAAIEARLASVVTTHLGPGRNKLFIRGIADSSFVGPTQATVGQYWGNSRITYSAPDPSLRLYDVRSVEVLEGPQGTLYGAGSLGGVVRVVPREPDLDQVGGAAWGGAQAVQDGQPGVDGGAIFNLPLVEGKLGLRALAFGAIEGGYIDDTGRGLRDVNDVRTLGGRVALRFDPGNDWTVDLSAVGQRIDGDDSQYAERESGGLKRESTIAQPYRNDFWLADLILRKRWGSLELTTSLGYTRQYVFEQFEGAELAQPNDPAMAPAFNASIARYTQKNRVEMLTAETRLARMSKDGKGWLIGLSLLSNEARVNRDMEGAVIGAPLTGVRNKVREATLYGEGTVELFPRFTVTLGGRLTYSSLTGDSEDVLPLYAYSKFPEASKARKETRFLPSAAIAYRPTDELTLFARYQQGFRPGGISVRREFIQRYKGDRVSTFEGGARYRDARLEVEASASWTKWRNIQADMIDGFGFPTTLNVGDGRVLSLGIASRWRPVAGLELDAAIYFNDSKVSDPSELALSISRATTAIIEGRPEADVPFTASDFRQLPNIADISGRFGVSYTTALSDTADLRARGYLRYVGKSTLGVGPILGQLQGNYADTGLEVRVGNARRGISLTLTNLLNGRGNRFAVGSPFLLRDRNQITPLQPRTVRLGFDMSF</sequence>
<evidence type="ECO:0000256" key="12">
    <source>
        <dbReference type="SAM" id="SignalP"/>
    </source>
</evidence>
<dbReference type="AlphaFoldDB" id="U2YNN1"/>
<evidence type="ECO:0000256" key="7">
    <source>
        <dbReference type="ARBA" id="ARBA00023065"/>
    </source>
</evidence>
<feature type="domain" description="Secretin/TonB short N-terminal" evidence="13">
    <location>
        <begin position="48"/>
        <end position="99"/>
    </location>
</feature>
<dbReference type="Pfam" id="PF00593">
    <property type="entry name" value="TonB_dep_Rec_b-barrel"/>
    <property type="match status" value="1"/>
</dbReference>
<comment type="similarity">
    <text evidence="11">Belongs to the TonB-dependent receptor family.</text>
</comment>
<dbReference type="eggNOG" id="COG4773">
    <property type="taxonomic scope" value="Bacteria"/>
</dbReference>
<keyword evidence="10" id="KW-0998">Cell outer membrane</keyword>
<dbReference type="KEGG" id="ntd:EGO55_05310"/>
<keyword evidence="7" id="KW-0406">Ion transport</keyword>
<keyword evidence="4" id="KW-0410">Iron transport</keyword>
<evidence type="ECO:0000256" key="1">
    <source>
        <dbReference type="ARBA" id="ARBA00004571"/>
    </source>
</evidence>
<name>U2YNN1_9SPHN</name>
<keyword evidence="3" id="KW-1134">Transmembrane beta strand</keyword>
<gene>
    <name evidence="14" type="ORF">NT2_09_00630</name>
</gene>
<keyword evidence="15" id="KW-1185">Reference proteome</keyword>
<dbReference type="Gene3D" id="2.40.170.20">
    <property type="entry name" value="TonB-dependent receptor, beta-barrel domain"/>
    <property type="match status" value="1"/>
</dbReference>
<proteinExistence type="inferred from homology"/>